<dbReference type="InterPro" id="IPR017451">
    <property type="entry name" value="F-box-assoc_interact_dom"/>
</dbReference>
<dbReference type="Pfam" id="PF00646">
    <property type="entry name" value="F-box"/>
    <property type="match status" value="1"/>
</dbReference>
<dbReference type="NCBIfam" id="TIGR01640">
    <property type="entry name" value="F_box_assoc_1"/>
    <property type="match status" value="1"/>
</dbReference>
<keyword evidence="3" id="KW-1185">Reference proteome</keyword>
<dbReference type="EMBL" id="KB870805">
    <property type="protein sequence ID" value="EOA37545.1"/>
    <property type="molecule type" value="Genomic_DNA"/>
</dbReference>
<evidence type="ECO:0000313" key="2">
    <source>
        <dbReference type="EMBL" id="EOA37545.1"/>
    </source>
</evidence>
<dbReference type="InterPro" id="IPR013187">
    <property type="entry name" value="F-box-assoc_dom_typ3"/>
</dbReference>
<dbReference type="Pfam" id="PF08268">
    <property type="entry name" value="FBA_3"/>
    <property type="match status" value="1"/>
</dbReference>
<dbReference type="PANTHER" id="PTHR31111">
    <property type="entry name" value="BNAA05G37150D PROTEIN-RELATED"/>
    <property type="match status" value="1"/>
</dbReference>
<reference evidence="3" key="1">
    <citation type="journal article" date="2013" name="Nat. Genet.">
        <title>The Capsella rubella genome and the genomic consequences of rapid mating system evolution.</title>
        <authorList>
            <person name="Slotte T."/>
            <person name="Hazzouri K.M."/>
            <person name="Agren J.A."/>
            <person name="Koenig D."/>
            <person name="Maumus F."/>
            <person name="Guo Y.L."/>
            <person name="Steige K."/>
            <person name="Platts A.E."/>
            <person name="Escobar J.S."/>
            <person name="Newman L.K."/>
            <person name="Wang W."/>
            <person name="Mandakova T."/>
            <person name="Vello E."/>
            <person name="Smith L.M."/>
            <person name="Henz S.R."/>
            <person name="Steffen J."/>
            <person name="Takuno S."/>
            <person name="Brandvain Y."/>
            <person name="Coop G."/>
            <person name="Andolfatto P."/>
            <person name="Hu T.T."/>
            <person name="Blanchette M."/>
            <person name="Clark R.M."/>
            <person name="Quesneville H."/>
            <person name="Nordborg M."/>
            <person name="Gaut B.S."/>
            <person name="Lysak M.A."/>
            <person name="Jenkins J."/>
            <person name="Grimwood J."/>
            <person name="Chapman J."/>
            <person name="Prochnik S."/>
            <person name="Shu S."/>
            <person name="Rokhsar D."/>
            <person name="Schmutz J."/>
            <person name="Weigel D."/>
            <person name="Wright S.I."/>
        </authorList>
    </citation>
    <scope>NUCLEOTIDE SEQUENCE [LARGE SCALE GENOMIC DNA]</scope>
    <source>
        <strain evidence="3">cv. Monte Gargano</strain>
    </source>
</reference>
<evidence type="ECO:0000313" key="3">
    <source>
        <dbReference type="Proteomes" id="UP000029121"/>
    </source>
</evidence>
<dbReference type="Proteomes" id="UP000029121">
    <property type="component" value="Unassembled WGS sequence"/>
</dbReference>
<gene>
    <name evidence="2" type="ORF">CARUB_v10011783mg</name>
</gene>
<dbReference type="AlphaFoldDB" id="R0IGR9"/>
<evidence type="ECO:0000259" key="1">
    <source>
        <dbReference type="PROSITE" id="PS50181"/>
    </source>
</evidence>
<protein>
    <recommendedName>
        <fullName evidence="1">F-box domain-containing protein</fullName>
    </recommendedName>
</protein>
<dbReference type="InterPro" id="IPR001810">
    <property type="entry name" value="F-box_dom"/>
</dbReference>
<sequence>MKREKSEVDHIPLDLEEAILTRLPAKSLMKFLCVSKMWSSTIRSQRFVNSYFAMSSTMGSRFTISFDCGSRGKIDDARMFIFSSSYECERSSSLATTLRMTIPSVILSRGAVCRSVHGLIGCVMSGPFLVCNPSTNKFTRLPSTGPCTSWGYDPVGDQFKTLTNVSYPNQPPDHLMHEVIRLGGGGGGLEPSSSWTSYRFASPPYMAVTKSICINGFVYYAAWTPTRTTNPVIVCFDVRSERLSCIKAPRPVVWWEGDSILIEYKGKLASIARHPYSDFSTFDLWILEDVKTHDWSKQTFELPFSLGLARHITSPGTNSLGEIIFAPTLLSYDVEPFYIYYYNVERKDMRRVRLLGIADDEEFRRRYGIGGQCYVLISPQHVESIASL</sequence>
<dbReference type="OrthoDB" id="1079956at2759"/>
<dbReference type="PANTHER" id="PTHR31111:SF100">
    <property type="entry name" value="F-BOX DOMAIN-CONTAINING PROTEIN"/>
    <property type="match status" value="1"/>
</dbReference>
<proteinExistence type="predicted"/>
<feature type="domain" description="F-box" evidence="1">
    <location>
        <begin position="5"/>
        <end position="51"/>
    </location>
</feature>
<dbReference type="InterPro" id="IPR036047">
    <property type="entry name" value="F-box-like_dom_sf"/>
</dbReference>
<accession>R0IGR9</accession>
<name>R0IGR9_9BRAS</name>
<dbReference type="PROSITE" id="PS50181">
    <property type="entry name" value="FBOX"/>
    <property type="match status" value="1"/>
</dbReference>
<organism evidence="2 3">
    <name type="scientific">Capsella rubella</name>
    <dbReference type="NCBI Taxonomy" id="81985"/>
    <lineage>
        <taxon>Eukaryota</taxon>
        <taxon>Viridiplantae</taxon>
        <taxon>Streptophyta</taxon>
        <taxon>Embryophyta</taxon>
        <taxon>Tracheophyta</taxon>
        <taxon>Spermatophyta</taxon>
        <taxon>Magnoliopsida</taxon>
        <taxon>eudicotyledons</taxon>
        <taxon>Gunneridae</taxon>
        <taxon>Pentapetalae</taxon>
        <taxon>rosids</taxon>
        <taxon>malvids</taxon>
        <taxon>Brassicales</taxon>
        <taxon>Brassicaceae</taxon>
        <taxon>Camelineae</taxon>
        <taxon>Capsella</taxon>
    </lineage>
</organism>
<dbReference type="SMART" id="SM00256">
    <property type="entry name" value="FBOX"/>
    <property type="match status" value="1"/>
</dbReference>
<dbReference type="KEGG" id="crb:17896829"/>
<dbReference type="SUPFAM" id="SSF81383">
    <property type="entry name" value="F-box domain"/>
    <property type="match status" value="1"/>
</dbReference>